<gene>
    <name evidence="1" type="ORF">ACFOZ8_17910</name>
</gene>
<keyword evidence="2" id="KW-1185">Reference proteome</keyword>
<dbReference type="Gene3D" id="3.30.470.20">
    <property type="entry name" value="ATP-grasp fold, B domain"/>
    <property type="match status" value="1"/>
</dbReference>
<name>A0ABV8K6C1_9BACL</name>
<comment type="caution">
    <text evidence="1">The sequence shown here is derived from an EMBL/GenBank/DDBJ whole genome shotgun (WGS) entry which is preliminary data.</text>
</comment>
<dbReference type="EMBL" id="JBHSAM010000028">
    <property type="protein sequence ID" value="MFC4101523.1"/>
    <property type="molecule type" value="Genomic_DNA"/>
</dbReference>
<evidence type="ECO:0000313" key="1">
    <source>
        <dbReference type="EMBL" id="MFC4101523.1"/>
    </source>
</evidence>
<dbReference type="RefSeq" id="WP_377720136.1">
    <property type="nucleotide sequence ID" value="NZ_JBHSAM010000028.1"/>
</dbReference>
<evidence type="ECO:0000313" key="2">
    <source>
        <dbReference type="Proteomes" id="UP001595715"/>
    </source>
</evidence>
<reference evidence="2" key="1">
    <citation type="journal article" date="2019" name="Int. J. Syst. Evol. Microbiol.">
        <title>The Global Catalogue of Microorganisms (GCM) 10K type strain sequencing project: providing services to taxonomists for standard genome sequencing and annotation.</title>
        <authorList>
            <consortium name="The Broad Institute Genomics Platform"/>
            <consortium name="The Broad Institute Genome Sequencing Center for Infectious Disease"/>
            <person name="Wu L."/>
            <person name="Ma J."/>
        </authorList>
    </citation>
    <scope>NUCLEOTIDE SEQUENCE [LARGE SCALE GENOMIC DNA]</scope>
    <source>
        <strain evidence="2">IBRC-M 10987</strain>
    </source>
</reference>
<dbReference type="InterPro" id="IPR026838">
    <property type="entry name" value="YheC/D"/>
</dbReference>
<sequence>MKDSSYIGSKWKKTVVIEKEPRLAPFIPDTVRMNELSLRSMLDQYGMVYVKPVHGTYGNGVMRAERRRYGYAYQLGEKMSEHDSLKSLYASILKDTGGKKYLVQRGIHLLLHKGRKFDLRVMAQLSPQGQWETTGVIGRVAAEGKIVTNYHSGGELVPAERLLEPYTDQVREKLAQLAELGVITGQTLQRRFPDVYKIGLDIAMESNLKPWILEVNTRPDPYIFRKHPNPKVFRKIRKYERAYTSKKL</sequence>
<dbReference type="Pfam" id="PF14398">
    <property type="entry name" value="ATPgrasp_YheCD"/>
    <property type="match status" value="1"/>
</dbReference>
<organism evidence="1 2">
    <name type="scientific">Paenibacillus xanthanilyticus</name>
    <dbReference type="NCBI Taxonomy" id="1783531"/>
    <lineage>
        <taxon>Bacteria</taxon>
        <taxon>Bacillati</taxon>
        <taxon>Bacillota</taxon>
        <taxon>Bacilli</taxon>
        <taxon>Bacillales</taxon>
        <taxon>Paenibacillaceae</taxon>
        <taxon>Paenibacillus</taxon>
    </lineage>
</organism>
<dbReference type="Proteomes" id="UP001595715">
    <property type="component" value="Unassembled WGS sequence"/>
</dbReference>
<dbReference type="SUPFAM" id="SSF56059">
    <property type="entry name" value="Glutathione synthetase ATP-binding domain-like"/>
    <property type="match status" value="1"/>
</dbReference>
<proteinExistence type="predicted"/>
<accession>A0ABV8K6C1</accession>
<protein>
    <submittedName>
        <fullName evidence="1">YheC/YheD family protein</fullName>
    </submittedName>
</protein>